<dbReference type="AlphaFoldDB" id="A0A9P6EAN5"/>
<reference evidence="2" key="1">
    <citation type="submission" date="2020-11" db="EMBL/GenBank/DDBJ databases">
        <authorList>
            <consortium name="DOE Joint Genome Institute"/>
            <person name="Ahrendt S."/>
            <person name="Riley R."/>
            <person name="Andreopoulos W."/>
            <person name="Labutti K."/>
            <person name="Pangilinan J."/>
            <person name="Ruiz-Duenas F.J."/>
            <person name="Barrasa J.M."/>
            <person name="Sanchez-Garcia M."/>
            <person name="Camarero S."/>
            <person name="Miyauchi S."/>
            <person name="Serrano A."/>
            <person name="Linde D."/>
            <person name="Babiker R."/>
            <person name="Drula E."/>
            <person name="Ayuso-Fernandez I."/>
            <person name="Pacheco R."/>
            <person name="Padilla G."/>
            <person name="Ferreira P."/>
            <person name="Barriuso J."/>
            <person name="Kellner H."/>
            <person name="Castanera R."/>
            <person name="Alfaro M."/>
            <person name="Ramirez L."/>
            <person name="Pisabarro A.G."/>
            <person name="Kuo A."/>
            <person name="Tritt A."/>
            <person name="Lipzen A."/>
            <person name="He G."/>
            <person name="Yan M."/>
            <person name="Ng V."/>
            <person name="Cullen D."/>
            <person name="Martin F."/>
            <person name="Rosso M.-N."/>
            <person name="Henrissat B."/>
            <person name="Hibbett D."/>
            <person name="Martinez A.T."/>
            <person name="Grigoriev I.V."/>
        </authorList>
    </citation>
    <scope>NUCLEOTIDE SEQUENCE</scope>
    <source>
        <strain evidence="2">CBS 506.95</strain>
    </source>
</reference>
<feature type="compositionally biased region" description="Low complexity" evidence="1">
    <location>
        <begin position="42"/>
        <end position="52"/>
    </location>
</feature>
<feature type="non-terminal residue" evidence="2">
    <location>
        <position position="1"/>
    </location>
</feature>
<sequence length="365" mass="40093">PTATATIVLAIQSNNTVRMNSEVEIVPDLDLTMDTTDEEKSPISSSSNPSQPMADLTLNTSAGTVGPRAESRRQVPVDRPDLFPSPQSVDLYTMPSRQTPMDLYDLPLRSQSPNLYDLPQRDGGHLYSLPSRSKPANLEDSSSGTHAPSQSQQAPTLPSASSSTSFVIEKRSNPALSVNPNYSSPLKLHSESLPQLYDLPPRTAPLPTAASVGMQLPGESVEFTTPVTQYPEFPQLNDVFSLQNPVKLQSGRTVMARRIPPITPPITGHERMDDFDGPPGGYALNTFTVPTANEIQATLTFLEDQNPGSSYRERAQLHRGARASQLAMEHQTRAALVEARESIRRARRDLRAGEFRLEQFTKRYS</sequence>
<gene>
    <name evidence="2" type="ORF">CPB83DRAFT_838243</name>
</gene>
<protein>
    <submittedName>
        <fullName evidence="2">Uncharacterized protein</fullName>
    </submittedName>
</protein>
<evidence type="ECO:0000313" key="3">
    <source>
        <dbReference type="Proteomes" id="UP000807306"/>
    </source>
</evidence>
<comment type="caution">
    <text evidence="2">The sequence shown here is derived from an EMBL/GenBank/DDBJ whole genome shotgun (WGS) entry which is preliminary data.</text>
</comment>
<organism evidence="2 3">
    <name type="scientific">Crepidotus variabilis</name>
    <dbReference type="NCBI Taxonomy" id="179855"/>
    <lineage>
        <taxon>Eukaryota</taxon>
        <taxon>Fungi</taxon>
        <taxon>Dikarya</taxon>
        <taxon>Basidiomycota</taxon>
        <taxon>Agaricomycotina</taxon>
        <taxon>Agaricomycetes</taxon>
        <taxon>Agaricomycetidae</taxon>
        <taxon>Agaricales</taxon>
        <taxon>Agaricineae</taxon>
        <taxon>Crepidotaceae</taxon>
        <taxon>Crepidotus</taxon>
    </lineage>
</organism>
<feature type="compositionally biased region" description="Polar residues" evidence="1">
    <location>
        <begin position="85"/>
        <end position="99"/>
    </location>
</feature>
<dbReference type="EMBL" id="MU157885">
    <property type="protein sequence ID" value="KAF9525384.1"/>
    <property type="molecule type" value="Genomic_DNA"/>
</dbReference>
<accession>A0A9P6EAN5</accession>
<evidence type="ECO:0000313" key="2">
    <source>
        <dbReference type="EMBL" id="KAF9525384.1"/>
    </source>
</evidence>
<name>A0A9P6EAN5_9AGAR</name>
<feature type="region of interest" description="Disordered" evidence="1">
    <location>
        <begin position="28"/>
        <end position="165"/>
    </location>
</feature>
<feature type="compositionally biased region" description="Basic and acidic residues" evidence="1">
    <location>
        <begin position="69"/>
        <end position="81"/>
    </location>
</feature>
<keyword evidence="3" id="KW-1185">Reference proteome</keyword>
<feature type="compositionally biased region" description="Low complexity" evidence="1">
    <location>
        <begin position="147"/>
        <end position="165"/>
    </location>
</feature>
<proteinExistence type="predicted"/>
<dbReference type="Proteomes" id="UP000807306">
    <property type="component" value="Unassembled WGS sequence"/>
</dbReference>
<evidence type="ECO:0000256" key="1">
    <source>
        <dbReference type="SAM" id="MobiDB-lite"/>
    </source>
</evidence>